<dbReference type="GO" id="GO:0004385">
    <property type="term" value="F:GMP kinase activity"/>
    <property type="evidence" value="ECO:0007669"/>
    <property type="project" value="UniProtKB-UniRule"/>
</dbReference>
<dbReference type="EMBL" id="CP011801">
    <property type="protein sequence ID" value="ALA58496.1"/>
    <property type="molecule type" value="Genomic_DNA"/>
</dbReference>
<dbReference type="OrthoDB" id="9808150at2"/>
<keyword evidence="9 13" id="KW-0418">Kinase</keyword>
<dbReference type="KEGG" id="nmv:NITMOv2_2079"/>
<proteinExistence type="inferred from homology"/>
<dbReference type="Proteomes" id="UP000069205">
    <property type="component" value="Chromosome"/>
</dbReference>
<keyword evidence="10 13" id="KW-0067">ATP-binding</keyword>
<dbReference type="Pfam" id="PF00625">
    <property type="entry name" value="Guanylate_kin"/>
    <property type="match status" value="1"/>
</dbReference>
<sequence length="238" mass="27576">MTTAATTSSLPSAPNQGHHGPERRGILFIISAPSGTGKTTLCKQLTTSVAGLWHSVSYTTRKPRPGEEHGREYFFIDEKTFQGMIERNEFMEYAHVYGNWYGTPRKALMDKMEQGIDVLLEIDVQGAMQVKKKFEDGVYIFILPPSMDTLRARLQSRASDAPEEILRRLQKVKEEVWSYREYYYIVRNDDLTQSLRELQSIFVAERLKTKRLDMQWLEQNFILEKETKPTDRDSPSTK</sequence>
<dbReference type="NCBIfam" id="TIGR03263">
    <property type="entry name" value="guanyl_kin"/>
    <property type="match status" value="1"/>
</dbReference>
<dbReference type="EC" id="2.7.4.8" evidence="4 13"/>
<dbReference type="InterPro" id="IPR008144">
    <property type="entry name" value="Guanylate_kin-like_dom"/>
</dbReference>
<feature type="compositionally biased region" description="Low complexity" evidence="14">
    <location>
        <begin position="1"/>
        <end position="14"/>
    </location>
</feature>
<feature type="region of interest" description="Disordered" evidence="14">
    <location>
        <begin position="1"/>
        <end position="21"/>
    </location>
</feature>
<evidence type="ECO:0000256" key="9">
    <source>
        <dbReference type="ARBA" id="ARBA00022777"/>
    </source>
</evidence>
<comment type="function">
    <text evidence="1 13">Essential for recycling GMP and indirectly, cGMP.</text>
</comment>
<comment type="catalytic activity">
    <reaction evidence="12 13">
        <text>GMP + ATP = GDP + ADP</text>
        <dbReference type="Rhea" id="RHEA:20780"/>
        <dbReference type="ChEBI" id="CHEBI:30616"/>
        <dbReference type="ChEBI" id="CHEBI:58115"/>
        <dbReference type="ChEBI" id="CHEBI:58189"/>
        <dbReference type="ChEBI" id="CHEBI:456216"/>
        <dbReference type="EC" id="2.7.4.8"/>
    </reaction>
</comment>
<evidence type="ECO:0000256" key="6">
    <source>
        <dbReference type="ARBA" id="ARBA00022490"/>
    </source>
</evidence>
<name>A0A0K2GC13_NITMO</name>
<dbReference type="PATRIC" id="fig|42253.5.peg.2050"/>
<evidence type="ECO:0000256" key="11">
    <source>
        <dbReference type="ARBA" id="ARBA00030128"/>
    </source>
</evidence>
<evidence type="ECO:0000256" key="10">
    <source>
        <dbReference type="ARBA" id="ARBA00022840"/>
    </source>
</evidence>
<dbReference type="SMART" id="SM00072">
    <property type="entry name" value="GuKc"/>
    <property type="match status" value="1"/>
</dbReference>
<organism evidence="16 17">
    <name type="scientific">Nitrospira moscoviensis</name>
    <dbReference type="NCBI Taxonomy" id="42253"/>
    <lineage>
        <taxon>Bacteria</taxon>
        <taxon>Pseudomonadati</taxon>
        <taxon>Nitrospirota</taxon>
        <taxon>Nitrospiria</taxon>
        <taxon>Nitrospirales</taxon>
        <taxon>Nitrospiraceae</taxon>
        <taxon>Nitrospira</taxon>
    </lineage>
</organism>
<dbReference type="SUPFAM" id="SSF52540">
    <property type="entry name" value="P-loop containing nucleoside triphosphate hydrolases"/>
    <property type="match status" value="1"/>
</dbReference>
<evidence type="ECO:0000313" key="17">
    <source>
        <dbReference type="Proteomes" id="UP000069205"/>
    </source>
</evidence>
<dbReference type="GO" id="GO:0005524">
    <property type="term" value="F:ATP binding"/>
    <property type="evidence" value="ECO:0007669"/>
    <property type="project" value="UniProtKB-UniRule"/>
</dbReference>
<dbReference type="PROSITE" id="PS00856">
    <property type="entry name" value="GUANYLATE_KINASE_1"/>
    <property type="match status" value="1"/>
</dbReference>
<keyword evidence="8 13" id="KW-0547">Nucleotide-binding</keyword>
<comment type="similarity">
    <text evidence="3 13">Belongs to the guanylate kinase family.</text>
</comment>
<dbReference type="FunFam" id="3.30.63.10:FF:000005">
    <property type="entry name" value="Guanylate kinase"/>
    <property type="match status" value="1"/>
</dbReference>
<evidence type="ECO:0000256" key="2">
    <source>
        <dbReference type="ARBA" id="ARBA00004496"/>
    </source>
</evidence>
<reference evidence="16 17" key="1">
    <citation type="journal article" date="2015" name="Proc. Natl. Acad. Sci. U.S.A.">
        <title>Expanded metabolic versatility of ubiquitous nitrite-oxidizing bacteria from the genus Nitrospira.</title>
        <authorList>
            <person name="Koch H."/>
            <person name="Lucker S."/>
            <person name="Albertsen M."/>
            <person name="Kitzinger K."/>
            <person name="Herbold C."/>
            <person name="Spieck E."/>
            <person name="Nielsen P.H."/>
            <person name="Wagner M."/>
            <person name="Daims H."/>
        </authorList>
    </citation>
    <scope>NUCLEOTIDE SEQUENCE [LARGE SCALE GENOMIC DNA]</scope>
    <source>
        <strain evidence="16 17">NSP M-1</strain>
    </source>
</reference>
<feature type="binding site" evidence="13">
    <location>
        <begin position="32"/>
        <end position="39"/>
    </location>
    <ligand>
        <name>ATP</name>
        <dbReference type="ChEBI" id="CHEBI:30616"/>
    </ligand>
</feature>
<comment type="subcellular location">
    <subcellularLocation>
        <location evidence="2 13">Cytoplasm</location>
    </subcellularLocation>
</comment>
<evidence type="ECO:0000256" key="7">
    <source>
        <dbReference type="ARBA" id="ARBA00022679"/>
    </source>
</evidence>
<dbReference type="AlphaFoldDB" id="A0A0K2GC13"/>
<dbReference type="PROSITE" id="PS50052">
    <property type="entry name" value="GUANYLATE_KINASE_2"/>
    <property type="match status" value="1"/>
</dbReference>
<gene>
    <name evidence="13 16" type="primary">gmk</name>
    <name evidence="16" type="ORF">NITMOv2_2079</name>
</gene>
<dbReference type="Gene3D" id="3.30.63.10">
    <property type="entry name" value="Guanylate Kinase phosphate binding domain"/>
    <property type="match status" value="1"/>
</dbReference>
<evidence type="ECO:0000256" key="5">
    <source>
        <dbReference type="ARBA" id="ARBA00016296"/>
    </source>
</evidence>
<feature type="domain" description="Guanylate kinase-like" evidence="15">
    <location>
        <begin position="25"/>
        <end position="203"/>
    </location>
</feature>
<dbReference type="GO" id="GO:0005829">
    <property type="term" value="C:cytosol"/>
    <property type="evidence" value="ECO:0007669"/>
    <property type="project" value="TreeGrafter"/>
</dbReference>
<dbReference type="InterPro" id="IPR020590">
    <property type="entry name" value="Guanylate_kinase_CS"/>
</dbReference>
<dbReference type="RefSeq" id="WP_083447899.1">
    <property type="nucleotide sequence ID" value="NZ_CP011801.1"/>
</dbReference>
<dbReference type="Gene3D" id="3.40.50.300">
    <property type="entry name" value="P-loop containing nucleotide triphosphate hydrolases"/>
    <property type="match status" value="1"/>
</dbReference>
<keyword evidence="6 13" id="KW-0963">Cytoplasm</keyword>
<dbReference type="InterPro" id="IPR017665">
    <property type="entry name" value="Guanylate_kinase"/>
</dbReference>
<dbReference type="CDD" id="cd00071">
    <property type="entry name" value="GMPK"/>
    <property type="match status" value="1"/>
</dbReference>
<dbReference type="PANTHER" id="PTHR23117">
    <property type="entry name" value="GUANYLATE KINASE-RELATED"/>
    <property type="match status" value="1"/>
</dbReference>
<dbReference type="InterPro" id="IPR008145">
    <property type="entry name" value="GK/Ca_channel_bsu"/>
</dbReference>
<evidence type="ECO:0000256" key="13">
    <source>
        <dbReference type="HAMAP-Rule" id="MF_00328"/>
    </source>
</evidence>
<evidence type="ECO:0000313" key="16">
    <source>
        <dbReference type="EMBL" id="ALA58496.1"/>
    </source>
</evidence>
<dbReference type="PANTHER" id="PTHR23117:SF13">
    <property type="entry name" value="GUANYLATE KINASE"/>
    <property type="match status" value="1"/>
</dbReference>
<evidence type="ECO:0000256" key="8">
    <source>
        <dbReference type="ARBA" id="ARBA00022741"/>
    </source>
</evidence>
<protein>
    <recommendedName>
        <fullName evidence="5 13">Guanylate kinase</fullName>
        <ecNumber evidence="4 13">2.7.4.8</ecNumber>
    </recommendedName>
    <alternativeName>
        <fullName evidence="11 13">GMP kinase</fullName>
    </alternativeName>
</protein>
<dbReference type="STRING" id="42253.NITMOv2_2079"/>
<evidence type="ECO:0000259" key="15">
    <source>
        <dbReference type="PROSITE" id="PS50052"/>
    </source>
</evidence>
<evidence type="ECO:0000256" key="12">
    <source>
        <dbReference type="ARBA" id="ARBA00048594"/>
    </source>
</evidence>
<evidence type="ECO:0000256" key="14">
    <source>
        <dbReference type="SAM" id="MobiDB-lite"/>
    </source>
</evidence>
<dbReference type="InterPro" id="IPR027417">
    <property type="entry name" value="P-loop_NTPase"/>
</dbReference>
<dbReference type="HAMAP" id="MF_00328">
    <property type="entry name" value="Guanylate_kinase"/>
    <property type="match status" value="1"/>
</dbReference>
<evidence type="ECO:0000256" key="3">
    <source>
        <dbReference type="ARBA" id="ARBA00005790"/>
    </source>
</evidence>
<keyword evidence="7 13" id="KW-0808">Transferase</keyword>
<keyword evidence="17" id="KW-1185">Reference proteome</keyword>
<evidence type="ECO:0000256" key="4">
    <source>
        <dbReference type="ARBA" id="ARBA00012961"/>
    </source>
</evidence>
<accession>A0A0K2GC13</accession>
<evidence type="ECO:0000256" key="1">
    <source>
        <dbReference type="ARBA" id="ARBA00003531"/>
    </source>
</evidence>